<dbReference type="SUPFAM" id="SSF64288">
    <property type="entry name" value="Chorismate lyase-like"/>
    <property type="match status" value="1"/>
</dbReference>
<dbReference type="GO" id="GO:0003700">
    <property type="term" value="F:DNA-binding transcription factor activity"/>
    <property type="evidence" value="ECO:0007669"/>
    <property type="project" value="InterPro"/>
</dbReference>
<dbReference type="PROSITE" id="PS50949">
    <property type="entry name" value="HTH_GNTR"/>
    <property type="match status" value="1"/>
</dbReference>
<accession>A0A5C6CEY7</accession>
<dbReference type="CDD" id="cd07377">
    <property type="entry name" value="WHTH_GntR"/>
    <property type="match status" value="1"/>
</dbReference>
<dbReference type="GO" id="GO:0003677">
    <property type="term" value="F:DNA binding"/>
    <property type="evidence" value="ECO:0007669"/>
    <property type="project" value="UniProtKB-KW"/>
</dbReference>
<dbReference type="Pfam" id="PF00392">
    <property type="entry name" value="GntR"/>
    <property type="match status" value="1"/>
</dbReference>
<evidence type="ECO:0000256" key="1">
    <source>
        <dbReference type="ARBA" id="ARBA00023015"/>
    </source>
</evidence>
<keyword evidence="1" id="KW-0805">Transcription regulation</keyword>
<dbReference type="EMBL" id="SJPS01000010">
    <property type="protein sequence ID" value="TWU21369.1"/>
    <property type="molecule type" value="Genomic_DNA"/>
</dbReference>
<dbReference type="Proteomes" id="UP000318437">
    <property type="component" value="Unassembled WGS sequence"/>
</dbReference>
<keyword evidence="2" id="KW-0238">DNA-binding</keyword>
<keyword evidence="6" id="KW-1185">Reference proteome</keyword>
<dbReference type="GO" id="GO:0045892">
    <property type="term" value="P:negative regulation of DNA-templated transcription"/>
    <property type="evidence" value="ECO:0007669"/>
    <property type="project" value="TreeGrafter"/>
</dbReference>
<comment type="caution">
    <text evidence="5">The sequence shown here is derived from an EMBL/GenBank/DDBJ whole genome shotgun (WGS) entry which is preliminary data.</text>
</comment>
<name>A0A5C6CEY7_9BACT</name>
<reference evidence="5 6" key="1">
    <citation type="submission" date="2019-02" db="EMBL/GenBank/DDBJ databases">
        <title>Deep-cultivation of Planctomycetes and their phenomic and genomic characterization uncovers novel biology.</title>
        <authorList>
            <person name="Wiegand S."/>
            <person name="Jogler M."/>
            <person name="Boedeker C."/>
            <person name="Pinto D."/>
            <person name="Vollmers J."/>
            <person name="Rivas-Marin E."/>
            <person name="Kohn T."/>
            <person name="Peeters S.H."/>
            <person name="Heuer A."/>
            <person name="Rast P."/>
            <person name="Oberbeckmann S."/>
            <person name="Bunk B."/>
            <person name="Jeske O."/>
            <person name="Meyerdierks A."/>
            <person name="Storesund J.E."/>
            <person name="Kallscheuer N."/>
            <person name="Luecker S."/>
            <person name="Lage O.M."/>
            <person name="Pohl T."/>
            <person name="Merkel B.J."/>
            <person name="Hornburger P."/>
            <person name="Mueller R.-W."/>
            <person name="Bruemmer F."/>
            <person name="Labrenz M."/>
            <person name="Spormann A.M."/>
            <person name="Op Den Camp H."/>
            <person name="Overmann J."/>
            <person name="Amann R."/>
            <person name="Jetten M.S.M."/>
            <person name="Mascher T."/>
            <person name="Medema M.H."/>
            <person name="Devos D.P."/>
            <person name="Kaster A.-K."/>
            <person name="Ovreas L."/>
            <person name="Rohde M."/>
            <person name="Galperin M.Y."/>
            <person name="Jogler C."/>
        </authorList>
    </citation>
    <scope>NUCLEOTIDE SEQUENCE [LARGE SCALE GENOMIC DNA]</scope>
    <source>
        <strain evidence="5 6">Pla144</strain>
    </source>
</reference>
<dbReference type="PRINTS" id="PR00035">
    <property type="entry name" value="HTHGNTR"/>
</dbReference>
<dbReference type="SMART" id="SM00866">
    <property type="entry name" value="UTRA"/>
    <property type="match status" value="1"/>
</dbReference>
<dbReference type="AlphaFoldDB" id="A0A5C6CEY7"/>
<dbReference type="SMART" id="SM00345">
    <property type="entry name" value="HTH_GNTR"/>
    <property type="match status" value="1"/>
</dbReference>
<dbReference type="PANTHER" id="PTHR44846:SF1">
    <property type="entry name" value="MANNOSYL-D-GLYCERATE TRANSPORT_METABOLISM SYSTEM REPRESSOR MNGR-RELATED"/>
    <property type="match status" value="1"/>
</dbReference>
<dbReference type="RefSeq" id="WP_146452832.1">
    <property type="nucleotide sequence ID" value="NZ_SJPS01000010.1"/>
</dbReference>
<proteinExistence type="predicted"/>
<dbReference type="SUPFAM" id="SSF46785">
    <property type="entry name" value="Winged helix' DNA-binding domain"/>
    <property type="match status" value="1"/>
</dbReference>
<dbReference type="InterPro" id="IPR028978">
    <property type="entry name" value="Chorismate_lyase_/UTRA_dom_sf"/>
</dbReference>
<dbReference type="InterPro" id="IPR036388">
    <property type="entry name" value="WH-like_DNA-bd_sf"/>
</dbReference>
<feature type="domain" description="HTH gntR-type" evidence="4">
    <location>
        <begin position="24"/>
        <end position="91"/>
    </location>
</feature>
<dbReference type="Gene3D" id="3.40.1410.10">
    <property type="entry name" value="Chorismate lyase-like"/>
    <property type="match status" value="1"/>
</dbReference>
<dbReference type="InterPro" id="IPR036390">
    <property type="entry name" value="WH_DNA-bd_sf"/>
</dbReference>
<dbReference type="Gene3D" id="1.10.10.10">
    <property type="entry name" value="Winged helix-like DNA-binding domain superfamily/Winged helix DNA-binding domain"/>
    <property type="match status" value="1"/>
</dbReference>
<organism evidence="5 6">
    <name type="scientific">Bythopirellula polymerisocia</name>
    <dbReference type="NCBI Taxonomy" id="2528003"/>
    <lineage>
        <taxon>Bacteria</taxon>
        <taxon>Pseudomonadati</taxon>
        <taxon>Planctomycetota</taxon>
        <taxon>Planctomycetia</taxon>
        <taxon>Pirellulales</taxon>
        <taxon>Lacipirellulaceae</taxon>
        <taxon>Bythopirellula</taxon>
    </lineage>
</organism>
<dbReference type="PANTHER" id="PTHR44846">
    <property type="entry name" value="MANNOSYL-D-GLYCERATE TRANSPORT/METABOLISM SYSTEM REPRESSOR MNGR-RELATED"/>
    <property type="match status" value="1"/>
</dbReference>
<evidence type="ECO:0000313" key="5">
    <source>
        <dbReference type="EMBL" id="TWU21369.1"/>
    </source>
</evidence>
<keyword evidence="3" id="KW-0804">Transcription</keyword>
<gene>
    <name evidence="5" type="primary">dasR</name>
    <name evidence="5" type="ORF">Pla144_45900</name>
</gene>
<dbReference type="InterPro" id="IPR050679">
    <property type="entry name" value="Bact_HTH_transcr_reg"/>
</dbReference>
<evidence type="ECO:0000256" key="2">
    <source>
        <dbReference type="ARBA" id="ARBA00023125"/>
    </source>
</evidence>
<dbReference type="InterPro" id="IPR011663">
    <property type="entry name" value="UTRA"/>
</dbReference>
<protein>
    <submittedName>
        <fullName evidence="5">HTH-type transcriptional repressor DasR</fullName>
    </submittedName>
</protein>
<evidence type="ECO:0000256" key="3">
    <source>
        <dbReference type="ARBA" id="ARBA00023163"/>
    </source>
</evidence>
<evidence type="ECO:0000313" key="6">
    <source>
        <dbReference type="Proteomes" id="UP000318437"/>
    </source>
</evidence>
<sequence>MANPRNNLLFKPTERLFLDERSPVPLYHQLEMIILDRIVKQKASGRMLPPEKDIIEIFNVSRATVKKSLDNLASKGVIERKRAVGTTVIRHHITEDLGRLKSYTEEMEEQGLSVETQVLEVGTHIPDEAVRQRLQLKEGEETLFIRRLRGTNEFFPVVLLQSEIPTSYGIDPNDDFENSLYALLEGKYQIQIEWAEEEIYTGSASKAEAKLLNLKSDKEVLVMNRLSYARDSSPLESVRAVYRPDQYRFSIQLRR</sequence>
<evidence type="ECO:0000259" key="4">
    <source>
        <dbReference type="PROSITE" id="PS50949"/>
    </source>
</evidence>
<dbReference type="Pfam" id="PF07702">
    <property type="entry name" value="UTRA"/>
    <property type="match status" value="1"/>
</dbReference>
<dbReference type="OrthoDB" id="369590at2"/>
<dbReference type="InterPro" id="IPR000524">
    <property type="entry name" value="Tscrpt_reg_HTH_GntR"/>
</dbReference>